<dbReference type="GO" id="GO:0006974">
    <property type="term" value="P:DNA damage response"/>
    <property type="evidence" value="ECO:0007669"/>
    <property type="project" value="TreeGrafter"/>
</dbReference>
<evidence type="ECO:0000313" key="2">
    <source>
        <dbReference type="Proteomes" id="UP000505325"/>
    </source>
</evidence>
<name>A0A6M8U2Z8_9GAMM</name>
<accession>A0A6M8U2Z8</accession>
<dbReference type="PANTHER" id="PTHR38785">
    <property type="entry name" value="HOMOLOG OF VIRK"/>
    <property type="match status" value="1"/>
</dbReference>
<organism evidence="1 2">
    <name type="scientific">Paramixta manurensis</name>
    <dbReference type="NCBI Taxonomy" id="2740817"/>
    <lineage>
        <taxon>Bacteria</taxon>
        <taxon>Pseudomonadati</taxon>
        <taxon>Pseudomonadota</taxon>
        <taxon>Gammaproteobacteria</taxon>
        <taxon>Enterobacterales</taxon>
        <taxon>Erwiniaceae</taxon>
        <taxon>Paramixta</taxon>
    </lineage>
</organism>
<dbReference type="InterPro" id="IPR007488">
    <property type="entry name" value="DUF535"/>
</dbReference>
<dbReference type="PANTHER" id="PTHR38785:SF1">
    <property type="entry name" value="HOMOLOG OF VIRK"/>
    <property type="match status" value="1"/>
</dbReference>
<dbReference type="EMBL" id="CP054212">
    <property type="protein sequence ID" value="QKJ85098.1"/>
    <property type="molecule type" value="Genomic_DNA"/>
</dbReference>
<dbReference type="RefSeq" id="WP_173632220.1">
    <property type="nucleotide sequence ID" value="NZ_CP054212.1"/>
</dbReference>
<reference evidence="1 2" key="1">
    <citation type="submission" date="2020-06" db="EMBL/GenBank/DDBJ databases">
        <title>Genome sequence of Paramixta manurensis strain PD-1.</title>
        <authorList>
            <person name="Lee C.W."/>
            <person name="Kim J."/>
        </authorList>
    </citation>
    <scope>NUCLEOTIDE SEQUENCE [LARGE SCALE GENOMIC DNA]</scope>
    <source>
        <strain evidence="1 2">PD-1</strain>
    </source>
</reference>
<proteinExistence type="predicted"/>
<dbReference type="Proteomes" id="UP000505325">
    <property type="component" value="Chromosome"/>
</dbReference>
<dbReference type="AlphaFoldDB" id="A0A6M8U2Z8"/>
<evidence type="ECO:0008006" key="3">
    <source>
        <dbReference type="Google" id="ProtNLM"/>
    </source>
</evidence>
<dbReference type="Pfam" id="PF04393">
    <property type="entry name" value="DUF535"/>
    <property type="match status" value="1"/>
</dbReference>
<protein>
    <recommendedName>
        <fullName evidence="3">DUF535 domain-containing protein</fullName>
    </recommendedName>
</protein>
<evidence type="ECO:0000313" key="1">
    <source>
        <dbReference type="EMBL" id="QKJ85098.1"/>
    </source>
</evidence>
<keyword evidence="2" id="KW-1185">Reference proteome</keyword>
<gene>
    <name evidence="1" type="ORF">PMPD1_0112</name>
</gene>
<sequence>MSMIATNPTHAASSGLLFLNLISGRLKPSKLWRSKRFRLKFLLRSLAFPLTTFHYFKYLADLPVMRQAITNQGVLPAKIHRPYLCANFNVEARARAITDHYLFVQHVEDLALRQVLQSTTETVLASVDGKNGEHFVISCCSGYFDREGEVTLVLHYNEMTIGTLSFSIIQEQGITTLFIGGLQGPRKDIPAEVIREATKACFGLFPKRLLMETLFILVDQSGIKRIRAVGDSQHVFRSLRYRHSKNDVFFASYSEFWLTLGGEADEQDVFTLPLSVERKALEDIASKKRAEYRRRYALMDRLQAEVPAAIGGYPARG</sequence>
<dbReference type="KEGG" id="pmak:PMPD1_0112"/>